<keyword evidence="2" id="KW-1185">Reference proteome</keyword>
<evidence type="ECO:0008006" key="3">
    <source>
        <dbReference type="Google" id="ProtNLM"/>
    </source>
</evidence>
<evidence type="ECO:0000313" key="1">
    <source>
        <dbReference type="EMBL" id="PMD15272.1"/>
    </source>
</evidence>
<dbReference type="OrthoDB" id="4151048at2759"/>
<gene>
    <name evidence="1" type="ORF">NA56DRAFT_754238</name>
</gene>
<sequence>MSRTRGVPTRGCGKLCDIGEPCKRCKEDGMICRTSSKRGGLELESVSRELEEPELNEQGMPIMHNIARILGCLRGRQDNVWSWPPKASNPHELETKICPAQPEFREENQVAVSETHRISSEIYWKHPMPKYQQTQTKSNTILEIPMQEAQVDISSSPFFPMDRDSPIYQFPEPELDLFNTKYATTPFMSDTLLGDVDRTMWSHFAL</sequence>
<organism evidence="1 2">
    <name type="scientific">Hyaloscypha hepaticicola</name>
    <dbReference type="NCBI Taxonomy" id="2082293"/>
    <lineage>
        <taxon>Eukaryota</taxon>
        <taxon>Fungi</taxon>
        <taxon>Dikarya</taxon>
        <taxon>Ascomycota</taxon>
        <taxon>Pezizomycotina</taxon>
        <taxon>Leotiomycetes</taxon>
        <taxon>Helotiales</taxon>
        <taxon>Hyaloscyphaceae</taxon>
        <taxon>Hyaloscypha</taxon>
    </lineage>
</organism>
<reference evidence="1 2" key="1">
    <citation type="submission" date="2016-05" db="EMBL/GenBank/DDBJ databases">
        <title>A degradative enzymes factory behind the ericoid mycorrhizal symbiosis.</title>
        <authorList>
            <consortium name="DOE Joint Genome Institute"/>
            <person name="Martino E."/>
            <person name="Morin E."/>
            <person name="Grelet G."/>
            <person name="Kuo A."/>
            <person name="Kohler A."/>
            <person name="Daghino S."/>
            <person name="Barry K."/>
            <person name="Choi C."/>
            <person name="Cichocki N."/>
            <person name="Clum A."/>
            <person name="Copeland A."/>
            <person name="Hainaut M."/>
            <person name="Haridas S."/>
            <person name="Labutti K."/>
            <person name="Lindquist E."/>
            <person name="Lipzen A."/>
            <person name="Khouja H.-R."/>
            <person name="Murat C."/>
            <person name="Ohm R."/>
            <person name="Olson A."/>
            <person name="Spatafora J."/>
            <person name="Veneault-Fourrey C."/>
            <person name="Henrissat B."/>
            <person name="Grigoriev I."/>
            <person name="Martin F."/>
            <person name="Perotto S."/>
        </authorList>
    </citation>
    <scope>NUCLEOTIDE SEQUENCE [LARGE SCALE GENOMIC DNA]</scope>
    <source>
        <strain evidence="1 2">UAMH 7357</strain>
    </source>
</reference>
<dbReference type="EMBL" id="KZ613515">
    <property type="protein sequence ID" value="PMD15272.1"/>
    <property type="molecule type" value="Genomic_DNA"/>
</dbReference>
<dbReference type="AlphaFoldDB" id="A0A2J6PML8"/>
<dbReference type="STRING" id="1745343.A0A2J6PML8"/>
<protein>
    <recommendedName>
        <fullName evidence="3">Zn(2)-C6 fungal-type domain-containing protein</fullName>
    </recommendedName>
</protein>
<accession>A0A2J6PML8</accession>
<dbReference type="Proteomes" id="UP000235672">
    <property type="component" value="Unassembled WGS sequence"/>
</dbReference>
<name>A0A2J6PML8_9HELO</name>
<proteinExistence type="predicted"/>
<evidence type="ECO:0000313" key="2">
    <source>
        <dbReference type="Proteomes" id="UP000235672"/>
    </source>
</evidence>